<gene>
    <name evidence="2" type="ORF">BDV33DRAFT_197194</name>
</gene>
<organism evidence="2 3">
    <name type="scientific">Aspergillus novoparasiticus</name>
    <dbReference type="NCBI Taxonomy" id="986946"/>
    <lineage>
        <taxon>Eukaryota</taxon>
        <taxon>Fungi</taxon>
        <taxon>Dikarya</taxon>
        <taxon>Ascomycota</taxon>
        <taxon>Pezizomycotina</taxon>
        <taxon>Eurotiomycetes</taxon>
        <taxon>Eurotiomycetidae</taxon>
        <taxon>Eurotiales</taxon>
        <taxon>Aspergillaceae</taxon>
        <taxon>Aspergillus</taxon>
        <taxon>Aspergillus subgen. Circumdati</taxon>
    </lineage>
</organism>
<keyword evidence="3" id="KW-1185">Reference proteome</keyword>
<dbReference type="AlphaFoldDB" id="A0A5N6E5Q0"/>
<evidence type="ECO:0000256" key="1">
    <source>
        <dbReference type="SAM" id="MobiDB-lite"/>
    </source>
</evidence>
<feature type="compositionally biased region" description="Polar residues" evidence="1">
    <location>
        <begin position="33"/>
        <end position="45"/>
    </location>
</feature>
<name>A0A5N6E5Q0_9EURO</name>
<sequence length="127" mass="13738">MTGNPKVVEGMSIPSCQLYQSNAPSGSECPASLATTSVDTPTQGKVTRTTTRVATVTCKKQLQTSSAQSPLVDISGKQRPYISEENALLAEIAAHFPERSVSSLQVHYPTKLRHKATTQAGKPRRRR</sequence>
<evidence type="ECO:0000313" key="2">
    <source>
        <dbReference type="EMBL" id="KAB8212891.1"/>
    </source>
</evidence>
<dbReference type="Proteomes" id="UP000326799">
    <property type="component" value="Unassembled WGS sequence"/>
</dbReference>
<feature type="region of interest" description="Disordered" evidence="1">
    <location>
        <begin position="105"/>
        <end position="127"/>
    </location>
</feature>
<evidence type="ECO:0000313" key="3">
    <source>
        <dbReference type="Proteomes" id="UP000326799"/>
    </source>
</evidence>
<feature type="region of interest" description="Disordered" evidence="1">
    <location>
        <begin position="27"/>
        <end position="47"/>
    </location>
</feature>
<dbReference type="EMBL" id="ML733806">
    <property type="protein sequence ID" value="KAB8212891.1"/>
    <property type="molecule type" value="Genomic_DNA"/>
</dbReference>
<reference evidence="2 3" key="1">
    <citation type="submission" date="2019-04" db="EMBL/GenBank/DDBJ databases">
        <title>Fungal friends and foes A comparative genomics study of 23 Aspergillus species from section Flavi.</title>
        <authorList>
            <consortium name="DOE Joint Genome Institute"/>
            <person name="Kjaerbolling I."/>
            <person name="Vesth T.C."/>
            <person name="Frisvad J.C."/>
            <person name="Nybo J.L."/>
            <person name="Theobald S."/>
            <person name="Kildgaard S."/>
            <person name="Petersen T.I."/>
            <person name="Kuo A."/>
            <person name="Sato A."/>
            <person name="Lyhne E.K."/>
            <person name="Kogle M.E."/>
            <person name="Wiebenga A."/>
            <person name="Kun R.S."/>
            <person name="Lubbers R.J."/>
            <person name="Makela M.R."/>
            <person name="Barry K."/>
            <person name="Chovatia M."/>
            <person name="Clum A."/>
            <person name="Daum C."/>
            <person name="Haridas S."/>
            <person name="He G."/>
            <person name="LaButti K."/>
            <person name="Lipzen A."/>
            <person name="Mondo S."/>
            <person name="Pangilinan J."/>
            <person name="Riley R."/>
            <person name="Salamov A."/>
            <person name="Simmons B.A."/>
            <person name="Magnuson J.K."/>
            <person name="Henrissat B."/>
            <person name="Mortensen U.H."/>
            <person name="Larsen T.O."/>
            <person name="De vries R.P."/>
            <person name="Grigoriev I.V."/>
            <person name="Machida M."/>
            <person name="Baker S.E."/>
            <person name="Andersen M.R."/>
        </authorList>
    </citation>
    <scope>NUCLEOTIDE SEQUENCE [LARGE SCALE GENOMIC DNA]</scope>
    <source>
        <strain evidence="2 3">CBS 126849</strain>
    </source>
</reference>
<proteinExistence type="predicted"/>
<accession>A0A5N6E5Q0</accession>
<feature type="compositionally biased region" description="Basic residues" evidence="1">
    <location>
        <begin position="110"/>
        <end position="127"/>
    </location>
</feature>
<protein>
    <submittedName>
        <fullName evidence="2">Uncharacterized protein</fullName>
    </submittedName>
</protein>